<evidence type="ECO:0000313" key="1">
    <source>
        <dbReference type="EMBL" id="KAI3706954.1"/>
    </source>
</evidence>
<dbReference type="Proteomes" id="UP001055879">
    <property type="component" value="Linkage Group LG08"/>
</dbReference>
<name>A0ACB9AAC9_ARCLA</name>
<proteinExistence type="predicted"/>
<comment type="caution">
    <text evidence="1">The sequence shown here is derived from an EMBL/GenBank/DDBJ whole genome shotgun (WGS) entry which is preliminary data.</text>
</comment>
<reference evidence="2" key="1">
    <citation type="journal article" date="2022" name="Mol. Ecol. Resour.">
        <title>The genomes of chicory, endive, great burdock and yacon provide insights into Asteraceae palaeo-polyploidization history and plant inulin production.</title>
        <authorList>
            <person name="Fan W."/>
            <person name="Wang S."/>
            <person name="Wang H."/>
            <person name="Wang A."/>
            <person name="Jiang F."/>
            <person name="Liu H."/>
            <person name="Zhao H."/>
            <person name="Xu D."/>
            <person name="Zhang Y."/>
        </authorList>
    </citation>
    <scope>NUCLEOTIDE SEQUENCE [LARGE SCALE GENOMIC DNA]</scope>
    <source>
        <strain evidence="2">cv. Niubang</strain>
    </source>
</reference>
<accession>A0ACB9AAC9</accession>
<gene>
    <name evidence="1" type="ORF">L6452_25061</name>
</gene>
<evidence type="ECO:0000313" key="2">
    <source>
        <dbReference type="Proteomes" id="UP001055879"/>
    </source>
</evidence>
<sequence>MEYGRGRRNFRIFTENSIGFRRLIGRAAYLDKKKQSGLDKSSFFQSYPDMFNSGSSSGPMMEDMCDRQYSAKLGSNLQVHYDPIPSGNYLIPVAKSDVNLYANSILNNERVVIEPSVDERVAILGNYMINSKKYIKDLSKPVGEQSSCKIPNTKAGNTSNSSGISCPMVADVNASVRSDHMLNNGDGSGQSLNFDALFGPENKFGNGFFSSGRVSSVAGHGRSSRGRDNGFGGFRKNDKPSFNSIPSEANFSGVKTVPDVVMEDRMENHGEPFKVSQANQPVNA</sequence>
<organism evidence="1 2">
    <name type="scientific">Arctium lappa</name>
    <name type="common">Greater burdock</name>
    <name type="synonym">Lappa major</name>
    <dbReference type="NCBI Taxonomy" id="4217"/>
    <lineage>
        <taxon>Eukaryota</taxon>
        <taxon>Viridiplantae</taxon>
        <taxon>Streptophyta</taxon>
        <taxon>Embryophyta</taxon>
        <taxon>Tracheophyta</taxon>
        <taxon>Spermatophyta</taxon>
        <taxon>Magnoliopsida</taxon>
        <taxon>eudicotyledons</taxon>
        <taxon>Gunneridae</taxon>
        <taxon>Pentapetalae</taxon>
        <taxon>asterids</taxon>
        <taxon>campanulids</taxon>
        <taxon>Asterales</taxon>
        <taxon>Asteraceae</taxon>
        <taxon>Carduoideae</taxon>
        <taxon>Cardueae</taxon>
        <taxon>Arctiinae</taxon>
        <taxon>Arctium</taxon>
    </lineage>
</organism>
<keyword evidence="2" id="KW-1185">Reference proteome</keyword>
<protein>
    <submittedName>
        <fullName evidence="1">Uncharacterized protein</fullName>
    </submittedName>
</protein>
<reference evidence="1 2" key="2">
    <citation type="journal article" date="2022" name="Mol. Ecol. Resour.">
        <title>The genomes of chicory, endive, great burdock and yacon provide insights into Asteraceae paleo-polyploidization history and plant inulin production.</title>
        <authorList>
            <person name="Fan W."/>
            <person name="Wang S."/>
            <person name="Wang H."/>
            <person name="Wang A."/>
            <person name="Jiang F."/>
            <person name="Liu H."/>
            <person name="Zhao H."/>
            <person name="Xu D."/>
            <person name="Zhang Y."/>
        </authorList>
    </citation>
    <scope>NUCLEOTIDE SEQUENCE [LARGE SCALE GENOMIC DNA]</scope>
    <source>
        <strain evidence="2">cv. Niubang</strain>
    </source>
</reference>
<dbReference type="EMBL" id="CM042054">
    <property type="protein sequence ID" value="KAI3706954.1"/>
    <property type="molecule type" value="Genomic_DNA"/>
</dbReference>